<feature type="transmembrane region" description="Helical" evidence="5">
    <location>
        <begin position="6"/>
        <end position="23"/>
    </location>
</feature>
<dbReference type="AlphaFoldDB" id="A0A1F5NNQ1"/>
<keyword evidence="5" id="KW-0812">Transmembrane</keyword>
<keyword evidence="4" id="KW-0233">DNA recombination</keyword>
<dbReference type="Pfam" id="PF02646">
    <property type="entry name" value="RmuC"/>
    <property type="match status" value="1"/>
</dbReference>
<proteinExistence type="inferred from homology"/>
<reference evidence="6 7" key="1">
    <citation type="journal article" date="2016" name="Nat. Commun.">
        <title>Thousands of microbial genomes shed light on interconnected biogeochemical processes in an aquifer system.</title>
        <authorList>
            <person name="Anantharaman K."/>
            <person name="Brown C.T."/>
            <person name="Hug L.A."/>
            <person name="Sharon I."/>
            <person name="Castelle C.J."/>
            <person name="Probst A.J."/>
            <person name="Thomas B.C."/>
            <person name="Singh A."/>
            <person name="Wilkins M.J."/>
            <person name="Karaoz U."/>
            <person name="Brodie E.L."/>
            <person name="Williams K.H."/>
            <person name="Hubbard S.S."/>
            <person name="Banfield J.F."/>
        </authorList>
    </citation>
    <scope>NUCLEOTIDE SEQUENCE [LARGE SCALE GENOMIC DNA]</scope>
</reference>
<evidence type="ECO:0000256" key="3">
    <source>
        <dbReference type="ARBA" id="ARBA00023054"/>
    </source>
</evidence>
<dbReference type="InterPro" id="IPR003798">
    <property type="entry name" value="DNA_recombination_RmuC"/>
</dbReference>
<gene>
    <name evidence="6" type="ORF">A2751_04985</name>
</gene>
<protein>
    <recommendedName>
        <fullName evidence="8">DNA recombination protein RmuC</fullName>
    </recommendedName>
</protein>
<sequence length="341" mass="38269">MNLQIIILAAVIVGFGVVAYFMNRKPKEDEGMKVMLEWLKDMRESSESLQKRVDERLGESSKAVNERLDNAARVISALQKELGGMTQIGPDIRKLSEVLSSSKLRGNFGEEMLEELIKQVLPASAYSFQYRFKNGDVVDAVIKAGGHLLPVDSKFSMENYRLFMEAKTDEAAEGLKKSFFKDVKKRVDEIQKKYILPQEGTYDYALIFIPSEGILGEVLSDASMTTFFREKNVYPVGPSTFYHTMQMVLRSLRGERMNEEAALALRMLAGIKQESEKFGRNLEILGNHIKNAGNSMGLVGNDFSKLKSSIENAASLQLTEKKQPTLEIKDSVDQVADSNLK</sequence>
<organism evidence="6 7">
    <name type="scientific">Candidatus Doudnabacteria bacterium RIFCSPHIGHO2_01_FULL_46_14</name>
    <dbReference type="NCBI Taxonomy" id="1817824"/>
    <lineage>
        <taxon>Bacteria</taxon>
        <taxon>Candidatus Doudnaibacteriota</taxon>
    </lineage>
</organism>
<evidence type="ECO:0000313" key="6">
    <source>
        <dbReference type="EMBL" id="OGE79317.1"/>
    </source>
</evidence>
<dbReference type="PANTHER" id="PTHR30563:SF0">
    <property type="entry name" value="DNA RECOMBINATION PROTEIN RMUC"/>
    <property type="match status" value="1"/>
</dbReference>
<evidence type="ECO:0000256" key="1">
    <source>
        <dbReference type="ARBA" id="ARBA00003416"/>
    </source>
</evidence>
<evidence type="ECO:0000256" key="5">
    <source>
        <dbReference type="SAM" id="Phobius"/>
    </source>
</evidence>
<comment type="caution">
    <text evidence="6">The sequence shown here is derived from an EMBL/GenBank/DDBJ whole genome shotgun (WGS) entry which is preliminary data.</text>
</comment>
<dbReference type="PANTHER" id="PTHR30563">
    <property type="entry name" value="DNA RECOMBINATION PROTEIN RMUC"/>
    <property type="match status" value="1"/>
</dbReference>
<dbReference type="GO" id="GO:0006310">
    <property type="term" value="P:DNA recombination"/>
    <property type="evidence" value="ECO:0007669"/>
    <property type="project" value="UniProtKB-KW"/>
</dbReference>
<dbReference type="EMBL" id="MFEK01000006">
    <property type="protein sequence ID" value="OGE79317.1"/>
    <property type="molecule type" value="Genomic_DNA"/>
</dbReference>
<name>A0A1F5NNQ1_9BACT</name>
<keyword evidence="5" id="KW-0472">Membrane</keyword>
<comment type="similarity">
    <text evidence="2">Belongs to the RmuC family.</text>
</comment>
<accession>A0A1F5NNQ1</accession>
<evidence type="ECO:0000256" key="2">
    <source>
        <dbReference type="ARBA" id="ARBA00009840"/>
    </source>
</evidence>
<evidence type="ECO:0008006" key="8">
    <source>
        <dbReference type="Google" id="ProtNLM"/>
    </source>
</evidence>
<keyword evidence="5" id="KW-1133">Transmembrane helix</keyword>
<keyword evidence="3" id="KW-0175">Coiled coil</keyword>
<evidence type="ECO:0000313" key="7">
    <source>
        <dbReference type="Proteomes" id="UP000176864"/>
    </source>
</evidence>
<evidence type="ECO:0000256" key="4">
    <source>
        <dbReference type="ARBA" id="ARBA00023172"/>
    </source>
</evidence>
<comment type="function">
    <text evidence="1">Involved in DNA recombination.</text>
</comment>
<dbReference type="Proteomes" id="UP000176864">
    <property type="component" value="Unassembled WGS sequence"/>
</dbReference>
<dbReference type="STRING" id="1817824.A2751_04985"/>